<evidence type="ECO:0000313" key="8">
    <source>
        <dbReference type="EMBL" id="PFH48545.1"/>
    </source>
</evidence>
<dbReference type="Pfam" id="PF01565">
    <property type="entry name" value="FAD_binding_4"/>
    <property type="match status" value="1"/>
</dbReference>
<evidence type="ECO:0000256" key="6">
    <source>
        <dbReference type="SAM" id="SignalP"/>
    </source>
</evidence>
<dbReference type="PROSITE" id="PS00862">
    <property type="entry name" value="OX2_COVAL_FAD"/>
    <property type="match status" value="1"/>
</dbReference>
<dbReference type="EMBL" id="KZ302058">
    <property type="protein sequence ID" value="PFH48545.1"/>
    <property type="molecule type" value="Genomic_DNA"/>
</dbReference>
<dbReference type="Gene3D" id="3.40.462.20">
    <property type="match status" value="1"/>
</dbReference>
<dbReference type="SUPFAM" id="SSF56176">
    <property type="entry name" value="FAD-binding/transporter-associated domain-like"/>
    <property type="match status" value="1"/>
</dbReference>
<proteinExistence type="inferred from homology"/>
<protein>
    <submittedName>
        <fullName evidence="8">Glucooligosaccharide oxidase</fullName>
    </submittedName>
</protein>
<keyword evidence="4" id="KW-0274">FAD</keyword>
<dbReference type="InterPro" id="IPR006093">
    <property type="entry name" value="Oxy_OxRdtase_FAD_BS"/>
</dbReference>
<dbReference type="GO" id="GO:0071949">
    <property type="term" value="F:FAD binding"/>
    <property type="evidence" value="ECO:0007669"/>
    <property type="project" value="InterPro"/>
</dbReference>
<evidence type="ECO:0000256" key="3">
    <source>
        <dbReference type="ARBA" id="ARBA00022630"/>
    </source>
</evidence>
<dbReference type="AlphaFoldDB" id="A0A2A9NBZ9"/>
<dbReference type="InterPro" id="IPR006094">
    <property type="entry name" value="Oxid_FAD_bind_N"/>
</dbReference>
<dbReference type="InterPro" id="IPR012951">
    <property type="entry name" value="BBE"/>
</dbReference>
<evidence type="ECO:0000256" key="5">
    <source>
        <dbReference type="ARBA" id="ARBA00023002"/>
    </source>
</evidence>
<reference evidence="8 9" key="1">
    <citation type="submission" date="2014-02" db="EMBL/GenBank/DDBJ databases">
        <title>Transposable element dynamics among asymbiotic and ectomycorrhizal Amanita fungi.</title>
        <authorList>
            <consortium name="DOE Joint Genome Institute"/>
            <person name="Hess J."/>
            <person name="Skrede I."/>
            <person name="Wolfe B."/>
            <person name="LaButti K."/>
            <person name="Ohm R.A."/>
            <person name="Grigoriev I.V."/>
            <person name="Pringle A."/>
        </authorList>
    </citation>
    <scope>NUCLEOTIDE SEQUENCE [LARGE SCALE GENOMIC DNA]</scope>
    <source>
        <strain evidence="8 9">SKay4041</strain>
    </source>
</reference>
<organism evidence="8 9">
    <name type="scientific">Amanita thiersii Skay4041</name>
    <dbReference type="NCBI Taxonomy" id="703135"/>
    <lineage>
        <taxon>Eukaryota</taxon>
        <taxon>Fungi</taxon>
        <taxon>Dikarya</taxon>
        <taxon>Basidiomycota</taxon>
        <taxon>Agaricomycotina</taxon>
        <taxon>Agaricomycetes</taxon>
        <taxon>Agaricomycetidae</taxon>
        <taxon>Agaricales</taxon>
        <taxon>Pluteineae</taxon>
        <taxon>Amanitaceae</taxon>
        <taxon>Amanita</taxon>
    </lineage>
</organism>
<dbReference type="PROSITE" id="PS51387">
    <property type="entry name" value="FAD_PCMH"/>
    <property type="match status" value="1"/>
</dbReference>
<gene>
    <name evidence="8" type="ORF">AMATHDRAFT_76665</name>
</gene>
<evidence type="ECO:0000313" key="9">
    <source>
        <dbReference type="Proteomes" id="UP000242287"/>
    </source>
</evidence>
<dbReference type="STRING" id="703135.A0A2A9NBZ9"/>
<dbReference type="PANTHER" id="PTHR42973">
    <property type="entry name" value="BINDING OXIDOREDUCTASE, PUTATIVE (AFU_ORTHOLOGUE AFUA_1G17690)-RELATED"/>
    <property type="match status" value="1"/>
</dbReference>
<evidence type="ECO:0000259" key="7">
    <source>
        <dbReference type="PROSITE" id="PS51387"/>
    </source>
</evidence>
<dbReference type="InterPro" id="IPR036318">
    <property type="entry name" value="FAD-bd_PCMH-like_sf"/>
</dbReference>
<dbReference type="GO" id="GO:0016491">
    <property type="term" value="F:oxidoreductase activity"/>
    <property type="evidence" value="ECO:0007669"/>
    <property type="project" value="UniProtKB-KW"/>
</dbReference>
<feature type="chain" id="PRO_5012225244" evidence="6">
    <location>
        <begin position="23"/>
        <end position="505"/>
    </location>
</feature>
<dbReference type="Gene3D" id="3.30.465.10">
    <property type="match status" value="1"/>
</dbReference>
<dbReference type="OrthoDB" id="407275at2759"/>
<feature type="domain" description="FAD-binding PCMH-type" evidence="7">
    <location>
        <begin position="60"/>
        <end position="232"/>
    </location>
</feature>
<dbReference type="PANTHER" id="PTHR42973:SF39">
    <property type="entry name" value="FAD-BINDING PCMH-TYPE DOMAIN-CONTAINING PROTEIN"/>
    <property type="match status" value="1"/>
</dbReference>
<dbReference type="InterPro" id="IPR016169">
    <property type="entry name" value="FAD-bd_PCMH_sub2"/>
</dbReference>
<keyword evidence="9" id="KW-1185">Reference proteome</keyword>
<accession>A0A2A9NBZ9</accession>
<dbReference type="InterPro" id="IPR050416">
    <property type="entry name" value="FAD-linked_Oxidoreductase"/>
</dbReference>
<keyword evidence="3" id="KW-0285">Flavoprotein</keyword>
<keyword evidence="6" id="KW-0732">Signal</keyword>
<evidence type="ECO:0000256" key="1">
    <source>
        <dbReference type="ARBA" id="ARBA00001974"/>
    </source>
</evidence>
<evidence type="ECO:0000256" key="2">
    <source>
        <dbReference type="ARBA" id="ARBA00005466"/>
    </source>
</evidence>
<feature type="signal peptide" evidence="6">
    <location>
        <begin position="1"/>
        <end position="22"/>
    </location>
</feature>
<dbReference type="Proteomes" id="UP000242287">
    <property type="component" value="Unassembled WGS sequence"/>
</dbReference>
<sequence>MKHLSYGLVVSLLLSLLSPAPAQGKYADDFQSSLQALNVGAIFHDDPTYANVTTPYNLRYHFSPVSVTFPRTAQDVSNIVKIGAHFNKTMVPRSGGHSYISNGLGGTDGVLILDMSNFKSITVHEDNTATIESGNRLGDIALGLFHQGERALPHGACPYVGIGGHASYGGFGFTSRMWGLTLDTILSINLVLANGTIATTSKAQNSDLFWAMRGAGSSFGITTSITVQTFPAPLSGIIFIYGWILTPANATYLISSFQNFVLTNDTLPQQLGGEFYVTPGLSPGTVSIYFFGGWWGEPDDLDAVLEPYMSRLPKPASASVQRGTYLDSLVARAGNMTLDTTTGPDVMDTFYVKSLMTPEDSPLSDEALEAYFSYLATEGASSEVGWFSEIELYGGKNSRINEIPLDETAFAHRKTLWTIQMYGYSKSRLPPFPESGFAFVDGMLNSILNNSPKNVYYGAYPNYVDDRLENYEHLYFGSHYQKLQGLKTKYDPRNRFRFPTGIRPL</sequence>
<dbReference type="Pfam" id="PF08031">
    <property type="entry name" value="BBE"/>
    <property type="match status" value="1"/>
</dbReference>
<evidence type="ECO:0000256" key="4">
    <source>
        <dbReference type="ARBA" id="ARBA00022827"/>
    </source>
</evidence>
<dbReference type="InterPro" id="IPR016166">
    <property type="entry name" value="FAD-bd_PCMH"/>
</dbReference>
<name>A0A2A9NBZ9_9AGAR</name>
<keyword evidence="5" id="KW-0560">Oxidoreductase</keyword>
<comment type="similarity">
    <text evidence="2">Belongs to the oxygen-dependent FAD-linked oxidoreductase family.</text>
</comment>
<comment type="cofactor">
    <cofactor evidence="1">
        <name>FAD</name>
        <dbReference type="ChEBI" id="CHEBI:57692"/>
    </cofactor>
</comment>